<keyword evidence="1" id="KW-0812">Transmembrane</keyword>
<organism evidence="2 3">
    <name type="scientific">Gymnopus androsaceus JB14</name>
    <dbReference type="NCBI Taxonomy" id="1447944"/>
    <lineage>
        <taxon>Eukaryota</taxon>
        <taxon>Fungi</taxon>
        <taxon>Dikarya</taxon>
        <taxon>Basidiomycota</taxon>
        <taxon>Agaricomycotina</taxon>
        <taxon>Agaricomycetes</taxon>
        <taxon>Agaricomycetidae</taxon>
        <taxon>Agaricales</taxon>
        <taxon>Marasmiineae</taxon>
        <taxon>Omphalotaceae</taxon>
        <taxon>Gymnopus</taxon>
    </lineage>
</organism>
<dbReference type="OrthoDB" id="2744793at2759"/>
<feature type="transmembrane region" description="Helical" evidence="1">
    <location>
        <begin position="107"/>
        <end position="129"/>
    </location>
</feature>
<evidence type="ECO:0000313" key="3">
    <source>
        <dbReference type="Proteomes" id="UP000799118"/>
    </source>
</evidence>
<feature type="transmembrane region" description="Helical" evidence="1">
    <location>
        <begin position="267"/>
        <end position="283"/>
    </location>
</feature>
<name>A0A6A4HAB8_9AGAR</name>
<keyword evidence="1" id="KW-0472">Membrane</keyword>
<evidence type="ECO:0000313" key="2">
    <source>
        <dbReference type="EMBL" id="KAE9394736.1"/>
    </source>
</evidence>
<feature type="transmembrane region" description="Helical" evidence="1">
    <location>
        <begin position="141"/>
        <end position="159"/>
    </location>
</feature>
<reference evidence="2" key="1">
    <citation type="journal article" date="2019" name="Environ. Microbiol.">
        <title>Fungal ecological strategies reflected in gene transcription - a case study of two litter decomposers.</title>
        <authorList>
            <person name="Barbi F."/>
            <person name="Kohler A."/>
            <person name="Barry K."/>
            <person name="Baskaran P."/>
            <person name="Daum C."/>
            <person name="Fauchery L."/>
            <person name="Ihrmark K."/>
            <person name="Kuo A."/>
            <person name="LaButti K."/>
            <person name="Lipzen A."/>
            <person name="Morin E."/>
            <person name="Grigoriev I.V."/>
            <person name="Henrissat B."/>
            <person name="Lindahl B."/>
            <person name="Martin F."/>
        </authorList>
    </citation>
    <scope>NUCLEOTIDE SEQUENCE</scope>
    <source>
        <strain evidence="2">JB14</strain>
    </source>
</reference>
<feature type="transmembrane region" description="Helical" evidence="1">
    <location>
        <begin position="23"/>
        <end position="45"/>
    </location>
</feature>
<gene>
    <name evidence="2" type="ORF">BT96DRAFT_978377</name>
</gene>
<feature type="transmembrane region" description="Helical" evidence="1">
    <location>
        <begin position="223"/>
        <end position="247"/>
    </location>
</feature>
<evidence type="ECO:0000256" key="1">
    <source>
        <dbReference type="SAM" id="Phobius"/>
    </source>
</evidence>
<dbReference type="Proteomes" id="UP000799118">
    <property type="component" value="Unassembled WGS sequence"/>
</dbReference>
<keyword evidence="1" id="KW-1133">Transmembrane helix</keyword>
<feature type="transmembrane region" description="Helical" evidence="1">
    <location>
        <begin position="57"/>
        <end position="87"/>
    </location>
</feature>
<keyword evidence="3" id="KW-1185">Reference proteome</keyword>
<dbReference type="EMBL" id="ML769544">
    <property type="protein sequence ID" value="KAE9394736.1"/>
    <property type="molecule type" value="Genomic_DNA"/>
</dbReference>
<protein>
    <submittedName>
        <fullName evidence="2">Uncharacterized protein</fullName>
    </submittedName>
</protein>
<feature type="transmembrane region" description="Helical" evidence="1">
    <location>
        <begin position="179"/>
        <end position="203"/>
    </location>
</feature>
<sequence length="310" mass="33677">MTPEESEAIGLAGITFFQNMSNLILVTGLFGVYILASIISMHIILQKNNNGWAHKGLIALLLAGFAMTVLFTCADIAVNLLLVKLGLVEPLPGGPMAQEMTAELKAFVVDILVAWSGSFIILIADIAIVWRAWALWAEHRLIISTLLIFLLADIGIGIADSVVDSKALINSSGNNTATLDWLSTTLNLTVNIVATFLIAYRAWTHHRSTHTILRNKKTQVEAILVLMVESGAMFGVVQVATIIFNALDIQAADFSPVDDADFFLDSLYIYSAALNPVALVILIQTGNTYEHSFHLEDVTSLEINSVPNVN</sequence>
<accession>A0A6A4HAB8</accession>
<proteinExistence type="predicted"/>
<dbReference type="AlphaFoldDB" id="A0A6A4HAB8"/>